<protein>
    <recommendedName>
        <fullName evidence="4">RRM domain-containing protein</fullName>
    </recommendedName>
</protein>
<feature type="region of interest" description="Disordered" evidence="1">
    <location>
        <begin position="1"/>
        <end position="91"/>
    </location>
</feature>
<feature type="compositionally biased region" description="Polar residues" evidence="1">
    <location>
        <begin position="120"/>
        <end position="139"/>
    </location>
</feature>
<feature type="compositionally biased region" description="Polar residues" evidence="1">
    <location>
        <begin position="163"/>
        <end position="179"/>
    </location>
</feature>
<organism evidence="2 3">
    <name type="scientific">Phialemonium atrogriseum</name>
    <dbReference type="NCBI Taxonomy" id="1093897"/>
    <lineage>
        <taxon>Eukaryota</taxon>
        <taxon>Fungi</taxon>
        <taxon>Dikarya</taxon>
        <taxon>Ascomycota</taxon>
        <taxon>Pezizomycotina</taxon>
        <taxon>Sordariomycetes</taxon>
        <taxon>Sordariomycetidae</taxon>
        <taxon>Cephalothecales</taxon>
        <taxon>Cephalothecaceae</taxon>
        <taxon>Phialemonium</taxon>
    </lineage>
</organism>
<feature type="region of interest" description="Disordered" evidence="1">
    <location>
        <begin position="120"/>
        <end position="282"/>
    </location>
</feature>
<feature type="compositionally biased region" description="Acidic residues" evidence="1">
    <location>
        <begin position="76"/>
        <end position="89"/>
    </location>
</feature>
<accession>A0AAJ0C2I0</accession>
<gene>
    <name evidence="2" type="ORF">QBC33DRAFT_557724</name>
</gene>
<feature type="compositionally biased region" description="Basic residues" evidence="1">
    <location>
        <begin position="20"/>
        <end position="32"/>
    </location>
</feature>
<keyword evidence="3" id="KW-1185">Reference proteome</keyword>
<reference evidence="2" key="1">
    <citation type="submission" date="2023-06" db="EMBL/GenBank/DDBJ databases">
        <title>Genome-scale phylogeny and comparative genomics of the fungal order Sordariales.</title>
        <authorList>
            <consortium name="Lawrence Berkeley National Laboratory"/>
            <person name="Hensen N."/>
            <person name="Bonometti L."/>
            <person name="Westerberg I."/>
            <person name="Brannstrom I.O."/>
            <person name="Guillou S."/>
            <person name="Cros-Aarteil S."/>
            <person name="Calhoun S."/>
            <person name="Haridas S."/>
            <person name="Kuo A."/>
            <person name="Mondo S."/>
            <person name="Pangilinan J."/>
            <person name="Riley R."/>
            <person name="Labutti K."/>
            <person name="Andreopoulos B."/>
            <person name="Lipzen A."/>
            <person name="Chen C."/>
            <person name="Yanf M."/>
            <person name="Daum C."/>
            <person name="Ng V."/>
            <person name="Clum A."/>
            <person name="Steindorff A."/>
            <person name="Ohm R."/>
            <person name="Martin F."/>
            <person name="Silar P."/>
            <person name="Natvig D."/>
            <person name="Lalanne C."/>
            <person name="Gautier V."/>
            <person name="Ament-Velasquez S.L."/>
            <person name="Kruys A."/>
            <person name="Hutchinson M.I."/>
            <person name="Powell A.J."/>
            <person name="Barry K."/>
            <person name="Miller A.N."/>
            <person name="Grigoriev I.V."/>
            <person name="Debuchy R."/>
            <person name="Gladieux P."/>
            <person name="Thoren M.H."/>
            <person name="Johannesson H."/>
        </authorList>
    </citation>
    <scope>NUCLEOTIDE SEQUENCE</scope>
    <source>
        <strain evidence="2">8032-3</strain>
    </source>
</reference>
<dbReference type="AlphaFoldDB" id="A0AAJ0C2I0"/>
<comment type="caution">
    <text evidence="2">The sequence shown here is derived from an EMBL/GenBank/DDBJ whole genome shotgun (WGS) entry which is preliminary data.</text>
</comment>
<dbReference type="SUPFAM" id="SSF54928">
    <property type="entry name" value="RNA-binding domain, RBD"/>
    <property type="match status" value="1"/>
</dbReference>
<evidence type="ECO:0000313" key="3">
    <source>
        <dbReference type="Proteomes" id="UP001244011"/>
    </source>
</evidence>
<name>A0AAJ0C2I0_9PEZI</name>
<dbReference type="EMBL" id="MU839004">
    <property type="protein sequence ID" value="KAK1768965.1"/>
    <property type="molecule type" value="Genomic_DNA"/>
</dbReference>
<dbReference type="GeneID" id="85313011"/>
<evidence type="ECO:0008006" key="4">
    <source>
        <dbReference type="Google" id="ProtNLM"/>
    </source>
</evidence>
<sequence length="751" mass="81820">MAKSKGARAQLPNGNGTAPKVRKRVRFHRRAPLVHSDEEGDNNHDGGVQLNRSREAVLNPIIETPDEEGAASSSHDDDDDDDDGQDSDDGGVSLVAIKPLVISTLATPYAGSPAGFKLDPTTSGFAPTEQNYAPQTGHQVIQGPGHQQIPAYQQAPTGHRAPIQQQASAPQTSGTSGFQGRSKHPVPGGYTNGNGYGQAYKRQNGPQTHGTNDPVHGQGRGVKPPTNGGQGGYNDRPDGGLQADDGHGGTSHGGTPHGRGIQPGTQAGMKSEPHNFAPRLTSPIICEPPPRFLLAAPSPSVGGQVVQQGPVAAGALVPYNADPFNVAQQQQVVPLQPSLAMAPHGAEPVPHHIKVLRSAHLNRITDGPTGRPTLNVALNPANFPFIQSTTQAEAVNYGVIKIKNIPFTTQRAEIVAFLGRNSMILNDNQEPVHIIMERVTSKTHDAYVEFVTLHDAMKAVEKHSRGPGKGKPSRLGDRPVEVELSSQAMLMKDLFPLAAGIFWDGSKPNIKPSTEGEPWNDFKGFITEEEMTMLVKHVEIPQRSPFSRECPQRPFECMISTIKKLPWYMAEHITIRQRHAVYKAAVNLIRLLQLAIKDRRNEGVLTPQLLRRLYTAAMLCPGFTVTMKDDIAYLVSLSENEQRGFNQPRFADCWRHAHTLAPKPDIPLDVLEWYIAIIREETTRFVNSLGLNDRTRILQRASRTDGYWGHFWLELSLPAGPAFDNLSLAAVASVEFAALERIFARAFPQGQ</sequence>
<dbReference type="Proteomes" id="UP001244011">
    <property type="component" value="Unassembled WGS sequence"/>
</dbReference>
<evidence type="ECO:0000256" key="1">
    <source>
        <dbReference type="SAM" id="MobiDB-lite"/>
    </source>
</evidence>
<dbReference type="RefSeq" id="XP_060285178.1">
    <property type="nucleotide sequence ID" value="XM_060429824.1"/>
</dbReference>
<feature type="compositionally biased region" description="Gly residues" evidence="1">
    <location>
        <begin position="248"/>
        <end position="257"/>
    </location>
</feature>
<evidence type="ECO:0000313" key="2">
    <source>
        <dbReference type="EMBL" id="KAK1768965.1"/>
    </source>
</evidence>
<dbReference type="CDD" id="cd12254">
    <property type="entry name" value="RRM_hnRNPH_ESRPs_RBM12_like"/>
    <property type="match status" value="1"/>
</dbReference>
<feature type="compositionally biased region" description="Basic and acidic residues" evidence="1">
    <location>
        <begin position="35"/>
        <end position="44"/>
    </location>
</feature>
<dbReference type="GO" id="GO:0003676">
    <property type="term" value="F:nucleic acid binding"/>
    <property type="evidence" value="ECO:0007669"/>
    <property type="project" value="InterPro"/>
</dbReference>
<dbReference type="Gene3D" id="3.30.70.330">
    <property type="match status" value="1"/>
</dbReference>
<dbReference type="InterPro" id="IPR012677">
    <property type="entry name" value="Nucleotide-bd_a/b_plait_sf"/>
</dbReference>
<proteinExistence type="predicted"/>
<dbReference type="InterPro" id="IPR035979">
    <property type="entry name" value="RBD_domain_sf"/>
</dbReference>